<gene>
    <name evidence="1" type="ORF">ACFPOB_20470</name>
</gene>
<evidence type="ECO:0000313" key="2">
    <source>
        <dbReference type="Proteomes" id="UP001596053"/>
    </source>
</evidence>
<dbReference type="RefSeq" id="WP_377800243.1">
    <property type="nucleotide sequence ID" value="NZ_JBHSLW010000034.1"/>
</dbReference>
<sequence>MDITGLSSFLLGNGPWGAVVLYLLWDRHQLIQRLDASQKSFTTDLLRIIEEVTKAVSASTEAMRSNTAVQERAADSARAVAEAVKLMQAAIDGLEKDVERLDRGGG</sequence>
<comment type="caution">
    <text evidence="1">The sequence shown here is derived from an EMBL/GenBank/DDBJ whole genome shotgun (WGS) entry which is preliminary data.</text>
</comment>
<organism evidence="1 2">
    <name type="scientific">Bosea eneae</name>
    <dbReference type="NCBI Taxonomy" id="151454"/>
    <lineage>
        <taxon>Bacteria</taxon>
        <taxon>Pseudomonadati</taxon>
        <taxon>Pseudomonadota</taxon>
        <taxon>Alphaproteobacteria</taxon>
        <taxon>Hyphomicrobiales</taxon>
        <taxon>Boseaceae</taxon>
        <taxon>Bosea</taxon>
    </lineage>
</organism>
<dbReference type="EMBL" id="JBHSLW010000034">
    <property type="protein sequence ID" value="MFC5421940.1"/>
    <property type="molecule type" value="Genomic_DNA"/>
</dbReference>
<evidence type="ECO:0000313" key="1">
    <source>
        <dbReference type="EMBL" id="MFC5421940.1"/>
    </source>
</evidence>
<accession>A0ABW0IXF4</accession>
<keyword evidence="2" id="KW-1185">Reference proteome</keyword>
<reference evidence="2" key="1">
    <citation type="journal article" date="2019" name="Int. J. Syst. Evol. Microbiol.">
        <title>The Global Catalogue of Microorganisms (GCM) 10K type strain sequencing project: providing services to taxonomists for standard genome sequencing and annotation.</title>
        <authorList>
            <consortium name="The Broad Institute Genomics Platform"/>
            <consortium name="The Broad Institute Genome Sequencing Center for Infectious Disease"/>
            <person name="Wu L."/>
            <person name="Ma J."/>
        </authorList>
    </citation>
    <scope>NUCLEOTIDE SEQUENCE [LARGE SCALE GENOMIC DNA]</scope>
    <source>
        <strain evidence="2">NCAIM B.01391</strain>
    </source>
</reference>
<name>A0ABW0IXF4_9HYPH</name>
<proteinExistence type="predicted"/>
<evidence type="ECO:0008006" key="3">
    <source>
        <dbReference type="Google" id="ProtNLM"/>
    </source>
</evidence>
<protein>
    <recommendedName>
        <fullName evidence="3">Chemotaxis protein</fullName>
    </recommendedName>
</protein>
<dbReference type="Proteomes" id="UP001596053">
    <property type="component" value="Unassembled WGS sequence"/>
</dbReference>